<dbReference type="InterPro" id="IPR050150">
    <property type="entry name" value="IgV_Light_Chain"/>
</dbReference>
<dbReference type="SMART" id="SM00409">
    <property type="entry name" value="IG"/>
    <property type="match status" value="3"/>
</dbReference>
<evidence type="ECO:0000313" key="3">
    <source>
        <dbReference type="Proteomes" id="UP001295444"/>
    </source>
</evidence>
<dbReference type="EMBL" id="OW240917">
    <property type="protein sequence ID" value="CAH2299486.1"/>
    <property type="molecule type" value="Genomic_DNA"/>
</dbReference>
<feature type="domain" description="Ig-like" evidence="1">
    <location>
        <begin position="1"/>
        <end position="86"/>
    </location>
</feature>
<name>A0AAD1WD03_PELCU</name>
<feature type="domain" description="Ig-like" evidence="1">
    <location>
        <begin position="247"/>
        <end position="348"/>
    </location>
</feature>
<feature type="domain" description="Ig-like" evidence="1">
    <location>
        <begin position="164"/>
        <end position="230"/>
    </location>
</feature>
<gene>
    <name evidence="2" type="ORF">PECUL_23A047180</name>
</gene>
<dbReference type="PROSITE" id="PS50835">
    <property type="entry name" value="IG_LIKE"/>
    <property type="match status" value="3"/>
</dbReference>
<dbReference type="FunFam" id="2.60.40.10:FF:001230">
    <property type="entry name" value="Immunoglobulin kappa variable 8-16"/>
    <property type="match status" value="2"/>
</dbReference>
<dbReference type="InterPro" id="IPR013106">
    <property type="entry name" value="Ig_V-set"/>
</dbReference>
<evidence type="ECO:0000259" key="1">
    <source>
        <dbReference type="PROSITE" id="PS50835"/>
    </source>
</evidence>
<dbReference type="InterPro" id="IPR003599">
    <property type="entry name" value="Ig_sub"/>
</dbReference>
<evidence type="ECO:0000313" key="2">
    <source>
        <dbReference type="EMBL" id="CAH2299486.1"/>
    </source>
</evidence>
<dbReference type="Gene3D" id="2.60.40.10">
    <property type="entry name" value="Immunoglobulins"/>
    <property type="match status" value="4"/>
</dbReference>
<proteinExistence type="predicted"/>
<dbReference type="Proteomes" id="UP001295444">
    <property type="component" value="Chromosome 06"/>
</dbReference>
<dbReference type="InterPro" id="IPR036179">
    <property type="entry name" value="Ig-like_dom_sf"/>
</dbReference>
<organism evidence="2 3">
    <name type="scientific">Pelobates cultripes</name>
    <name type="common">Western spadefoot toad</name>
    <dbReference type="NCBI Taxonomy" id="61616"/>
    <lineage>
        <taxon>Eukaryota</taxon>
        <taxon>Metazoa</taxon>
        <taxon>Chordata</taxon>
        <taxon>Craniata</taxon>
        <taxon>Vertebrata</taxon>
        <taxon>Euteleostomi</taxon>
        <taxon>Amphibia</taxon>
        <taxon>Batrachia</taxon>
        <taxon>Anura</taxon>
        <taxon>Pelobatoidea</taxon>
        <taxon>Pelobatidae</taxon>
        <taxon>Pelobates</taxon>
    </lineage>
</organism>
<accession>A0AAD1WD03</accession>
<dbReference type="InterPro" id="IPR007110">
    <property type="entry name" value="Ig-like_dom"/>
</dbReference>
<protein>
    <submittedName>
        <fullName evidence="2">Ig kappa chain V-III region VG</fullName>
    </submittedName>
</protein>
<dbReference type="Pfam" id="PF07686">
    <property type="entry name" value="V-set"/>
    <property type="match status" value="3"/>
</dbReference>
<dbReference type="SUPFAM" id="SSF48726">
    <property type="entry name" value="Immunoglobulin"/>
    <property type="match status" value="4"/>
</dbReference>
<dbReference type="SMART" id="SM00406">
    <property type="entry name" value="IGv"/>
    <property type="match status" value="3"/>
</dbReference>
<dbReference type="InterPro" id="IPR013783">
    <property type="entry name" value="Ig-like_fold"/>
</dbReference>
<reference evidence="2" key="1">
    <citation type="submission" date="2022-03" db="EMBL/GenBank/DDBJ databases">
        <authorList>
            <person name="Alioto T."/>
            <person name="Alioto T."/>
            <person name="Gomez Garrido J."/>
        </authorList>
    </citation>
    <scope>NUCLEOTIDE SEQUENCE</scope>
</reference>
<dbReference type="AlphaFoldDB" id="A0AAD1WD03"/>
<sequence length="390" mass="43093">MTQTPEPVTVSPGQTATMTCTSSTNIGSYLAWYQQKPGQPPKPLIYLASSRQPGIPARFSGSGSGTSYTLTISGMLAEDEADYYCQQGQSFPLTENAALFADYIHHLDSWILWTDCVDSDSRYSYCVTRRNCHHVLYIQLDRTLWRPMNTQSLAWYQLKPGQPPKFLIYHASYRATGIPVRFSGRSYGQIVLTQTPESVTVSPGETATMSCTSSSSLTSRGNSSLHWYQQKPGQPPKLLIYDAISRPSGIPARFSGRSYGQTVMTQTPESVTVSPGETVTMTCTSSTDIGSALAWYQQKPGQPPKLLIYAATYRQPGISDRFSGSGSGTSYTLTIRAVLAEDEADYYCEFGTTQLLKLQELVWFQSIKSMYPKGFSLGQFLNPISSTPER</sequence>
<keyword evidence="3" id="KW-1185">Reference proteome</keyword>
<dbReference type="InterPro" id="IPR003598">
    <property type="entry name" value="Ig_sub2"/>
</dbReference>
<dbReference type="PANTHER" id="PTHR23267">
    <property type="entry name" value="IMMUNOGLOBULIN LIGHT CHAIN"/>
    <property type="match status" value="1"/>
</dbReference>
<dbReference type="SMART" id="SM00408">
    <property type="entry name" value="IGc2"/>
    <property type="match status" value="2"/>
</dbReference>